<organism evidence="11 12">
    <name type="scientific">Tepidicaulis marinus</name>
    <dbReference type="NCBI Taxonomy" id="1333998"/>
    <lineage>
        <taxon>Bacteria</taxon>
        <taxon>Pseudomonadati</taxon>
        <taxon>Pseudomonadota</taxon>
        <taxon>Alphaproteobacteria</taxon>
        <taxon>Hyphomicrobiales</taxon>
        <taxon>Parvibaculaceae</taxon>
        <taxon>Tepidicaulis</taxon>
    </lineage>
</organism>
<comment type="cofactor">
    <cofactor evidence="7 10">
        <name>Mg(2+)</name>
        <dbReference type="ChEBI" id="CHEBI:18420"/>
    </cofactor>
    <text evidence="7 10">Binds 1 Mg(2+) ion per subunit.</text>
</comment>
<keyword evidence="5 7" id="KW-0808">Transferase</keyword>
<evidence type="ECO:0000313" key="11">
    <source>
        <dbReference type="EMBL" id="GAK45786.1"/>
    </source>
</evidence>
<dbReference type="STRING" id="1333998.M2A_2285"/>
<sequence>MSVHAKVKRITVPEIRARKNGQPIVSLTAYHAHTARYIDPYVDLILVGDSLGMVMYGMETTLGVTLDMMIAHGSAVVRGTERALVVVDMPFGTYEESPQIAFRNAVRVIKETGCTAVKVEGGARTAETIRYLVDRGIPVMAHIGLTPQSTQVMGGFKTQGRTKDEWAAIEEDAKAVAEAGAFAVVVEGVAEPLAARLTGLIDIPTVGIGASSACDGQILVLEDMLGLSPRPPKFVKEYATMGAAIAGAAEAYAEEVRSRAFPAPEHTYKMKKVDGEV</sequence>
<evidence type="ECO:0000256" key="10">
    <source>
        <dbReference type="PIRSR" id="PIRSR000388-3"/>
    </source>
</evidence>
<dbReference type="Pfam" id="PF02548">
    <property type="entry name" value="Pantoate_transf"/>
    <property type="match status" value="1"/>
</dbReference>
<dbReference type="UniPathway" id="UPA00028">
    <property type="reaction ID" value="UER00003"/>
</dbReference>
<evidence type="ECO:0000256" key="3">
    <source>
        <dbReference type="ARBA" id="ARBA00011424"/>
    </source>
</evidence>
<proteinExistence type="inferred from homology"/>
<evidence type="ECO:0000256" key="8">
    <source>
        <dbReference type="PIRSR" id="PIRSR000388-1"/>
    </source>
</evidence>
<name>A0A081BCL8_9HYPH</name>
<dbReference type="PANTHER" id="PTHR20881">
    <property type="entry name" value="3-METHYL-2-OXOBUTANOATE HYDROXYMETHYLTRANSFERASE"/>
    <property type="match status" value="1"/>
</dbReference>
<comment type="subcellular location">
    <subcellularLocation>
        <location evidence="7">Cytoplasm</location>
    </subcellularLocation>
</comment>
<dbReference type="InterPro" id="IPR015813">
    <property type="entry name" value="Pyrv/PenolPyrv_kinase-like_dom"/>
</dbReference>
<dbReference type="AlphaFoldDB" id="A0A081BCL8"/>
<feature type="binding site" evidence="7 10">
    <location>
        <position position="49"/>
    </location>
    <ligand>
        <name>Mg(2+)</name>
        <dbReference type="ChEBI" id="CHEBI:18420"/>
    </ligand>
</feature>
<evidence type="ECO:0000256" key="4">
    <source>
        <dbReference type="ARBA" id="ARBA00022655"/>
    </source>
</evidence>
<dbReference type="GO" id="GO:0015940">
    <property type="term" value="P:pantothenate biosynthetic process"/>
    <property type="evidence" value="ECO:0007669"/>
    <property type="project" value="UniProtKB-UniRule"/>
</dbReference>
<dbReference type="PANTHER" id="PTHR20881:SF0">
    <property type="entry name" value="3-METHYL-2-OXOBUTANOATE HYDROXYMETHYLTRANSFERASE"/>
    <property type="match status" value="1"/>
</dbReference>
<dbReference type="EMBL" id="BBIO01000012">
    <property type="protein sequence ID" value="GAK45786.1"/>
    <property type="molecule type" value="Genomic_DNA"/>
</dbReference>
<dbReference type="Gene3D" id="3.20.20.60">
    <property type="entry name" value="Phosphoenolpyruvate-binding domains"/>
    <property type="match status" value="1"/>
</dbReference>
<evidence type="ECO:0000256" key="2">
    <source>
        <dbReference type="ARBA" id="ARBA00008676"/>
    </source>
</evidence>
<reference evidence="11 12" key="1">
    <citation type="submission" date="2014-07" db="EMBL/GenBank/DDBJ databases">
        <title>Tepidicaulis marinum gen. nov., sp. nov., a novel marine bacterium denitrifying nitrate to nitrous oxide strictly under microaerobic conditions.</title>
        <authorList>
            <person name="Takeuchi M."/>
            <person name="Yamagishi T."/>
            <person name="Kamagata Y."/>
            <person name="Oshima K."/>
            <person name="Hattori M."/>
            <person name="Katayama T."/>
            <person name="Hanada S."/>
            <person name="Tamaki H."/>
            <person name="Marumo K."/>
            <person name="Maeda H."/>
            <person name="Nedachi M."/>
            <person name="Iwasaki W."/>
            <person name="Suwa Y."/>
            <person name="Sakata S."/>
        </authorList>
    </citation>
    <scope>NUCLEOTIDE SEQUENCE [LARGE SCALE GENOMIC DNA]</scope>
    <source>
        <strain evidence="11 12">MA2</strain>
    </source>
</reference>
<comment type="similarity">
    <text evidence="2 7">Belongs to the PanB family.</text>
</comment>
<keyword evidence="12" id="KW-1185">Reference proteome</keyword>
<comment type="subunit">
    <text evidence="3 7">Homodecamer; pentamer of dimers.</text>
</comment>
<dbReference type="FunFam" id="3.20.20.60:FF:000003">
    <property type="entry name" value="3-methyl-2-oxobutanoate hydroxymethyltransferase"/>
    <property type="match status" value="1"/>
</dbReference>
<dbReference type="GO" id="GO:0003864">
    <property type="term" value="F:3-methyl-2-oxobutanoate hydroxymethyltransferase activity"/>
    <property type="evidence" value="ECO:0007669"/>
    <property type="project" value="UniProtKB-UniRule"/>
</dbReference>
<dbReference type="InterPro" id="IPR003700">
    <property type="entry name" value="Pantoate_hydroxy_MeTrfase"/>
</dbReference>
<dbReference type="NCBIfam" id="NF001452">
    <property type="entry name" value="PRK00311.1"/>
    <property type="match status" value="1"/>
</dbReference>
<dbReference type="PIRSF" id="PIRSF000388">
    <property type="entry name" value="Pantoate_hydroxy_MeTrfase"/>
    <property type="match status" value="1"/>
</dbReference>
<feature type="binding site" evidence="7 10">
    <location>
        <position position="88"/>
    </location>
    <ligand>
        <name>Mg(2+)</name>
        <dbReference type="ChEBI" id="CHEBI:18420"/>
    </ligand>
</feature>
<keyword evidence="4 7" id="KW-0566">Pantothenate biosynthesis</keyword>
<dbReference type="RefSeq" id="WP_045447479.1">
    <property type="nucleotide sequence ID" value="NZ_BBIO01000012.1"/>
</dbReference>
<feature type="binding site" evidence="7 9">
    <location>
        <begin position="49"/>
        <end position="50"/>
    </location>
    <ligand>
        <name>3-methyl-2-oxobutanoate</name>
        <dbReference type="ChEBI" id="CHEBI:11851"/>
    </ligand>
</feature>
<dbReference type="SUPFAM" id="SSF51621">
    <property type="entry name" value="Phosphoenolpyruvate/pyruvate domain"/>
    <property type="match status" value="1"/>
</dbReference>
<dbReference type="GO" id="GO:0008168">
    <property type="term" value="F:methyltransferase activity"/>
    <property type="evidence" value="ECO:0007669"/>
    <property type="project" value="UniProtKB-KW"/>
</dbReference>
<dbReference type="NCBIfam" id="TIGR00222">
    <property type="entry name" value="panB"/>
    <property type="match status" value="1"/>
</dbReference>
<protein>
    <recommendedName>
        <fullName evidence="7">3-methyl-2-oxobutanoate hydroxymethyltransferase</fullName>
        <ecNumber evidence="7">2.1.2.11</ecNumber>
    </recommendedName>
    <alternativeName>
        <fullName evidence="7">Ketopantoate hydroxymethyltransferase</fullName>
        <shortName evidence="7">KPHMT</shortName>
    </alternativeName>
</protein>
<feature type="active site" description="Proton acceptor" evidence="7 8">
    <location>
        <position position="187"/>
    </location>
</feature>
<comment type="pathway">
    <text evidence="1 7">Cofactor biosynthesis; (R)-pantothenate biosynthesis; (R)-pantoate from 3-methyl-2-oxobutanoate: step 1/2.</text>
</comment>
<comment type="function">
    <text evidence="6 7">Catalyzes the reversible reaction in which hydroxymethyl group from 5,10-methylenetetrahydrofolate is transferred onto alpha-ketoisovalerate to form ketopantoate.</text>
</comment>
<dbReference type="GO" id="GO:0005737">
    <property type="term" value="C:cytoplasm"/>
    <property type="evidence" value="ECO:0007669"/>
    <property type="project" value="UniProtKB-SubCell"/>
</dbReference>
<dbReference type="Proteomes" id="UP000028702">
    <property type="component" value="Unassembled WGS sequence"/>
</dbReference>
<comment type="caution">
    <text evidence="11">The sequence shown here is derived from an EMBL/GenBank/DDBJ whole genome shotgun (WGS) entry which is preliminary data.</text>
</comment>
<evidence type="ECO:0000256" key="5">
    <source>
        <dbReference type="ARBA" id="ARBA00022679"/>
    </source>
</evidence>
<comment type="catalytic activity">
    <reaction evidence="7">
        <text>(6R)-5,10-methylene-5,6,7,8-tetrahydrofolate + 3-methyl-2-oxobutanoate + H2O = 2-dehydropantoate + (6S)-5,6,7,8-tetrahydrofolate</text>
        <dbReference type="Rhea" id="RHEA:11824"/>
        <dbReference type="ChEBI" id="CHEBI:11561"/>
        <dbReference type="ChEBI" id="CHEBI:11851"/>
        <dbReference type="ChEBI" id="CHEBI:15377"/>
        <dbReference type="ChEBI" id="CHEBI:15636"/>
        <dbReference type="ChEBI" id="CHEBI:57453"/>
        <dbReference type="EC" id="2.1.2.11"/>
    </reaction>
</comment>
<dbReference type="eggNOG" id="COG0413">
    <property type="taxonomic scope" value="Bacteria"/>
</dbReference>
<gene>
    <name evidence="7" type="primary">panB</name>
    <name evidence="11" type="ORF">M2A_2285</name>
</gene>
<keyword evidence="7 10" id="KW-0460">Magnesium</keyword>
<accession>A0A081BCL8</accession>
<dbReference type="EC" id="2.1.2.11" evidence="7"/>
<dbReference type="HAMAP" id="MF_00156">
    <property type="entry name" value="PanB"/>
    <property type="match status" value="1"/>
</dbReference>
<keyword evidence="7" id="KW-0963">Cytoplasm</keyword>
<keyword evidence="11" id="KW-0489">Methyltransferase</keyword>
<dbReference type="InterPro" id="IPR040442">
    <property type="entry name" value="Pyrv_kinase-like_dom_sf"/>
</dbReference>
<dbReference type="GO" id="GO:0000287">
    <property type="term" value="F:magnesium ion binding"/>
    <property type="evidence" value="ECO:0007669"/>
    <property type="project" value="TreeGrafter"/>
</dbReference>
<evidence type="ECO:0000256" key="9">
    <source>
        <dbReference type="PIRSR" id="PIRSR000388-2"/>
    </source>
</evidence>
<feature type="binding site" evidence="7 9">
    <location>
        <position position="88"/>
    </location>
    <ligand>
        <name>3-methyl-2-oxobutanoate</name>
        <dbReference type="ChEBI" id="CHEBI:11851"/>
    </ligand>
</feature>
<keyword evidence="7 10" id="KW-0479">Metal-binding</keyword>
<evidence type="ECO:0000313" key="12">
    <source>
        <dbReference type="Proteomes" id="UP000028702"/>
    </source>
</evidence>
<feature type="binding site" evidence="7 10">
    <location>
        <position position="120"/>
    </location>
    <ligand>
        <name>Mg(2+)</name>
        <dbReference type="ChEBI" id="CHEBI:18420"/>
    </ligand>
</feature>
<evidence type="ECO:0000256" key="1">
    <source>
        <dbReference type="ARBA" id="ARBA00005033"/>
    </source>
</evidence>
<dbReference type="GO" id="GO:0032259">
    <property type="term" value="P:methylation"/>
    <property type="evidence" value="ECO:0007669"/>
    <property type="project" value="UniProtKB-KW"/>
</dbReference>
<dbReference type="CDD" id="cd06557">
    <property type="entry name" value="KPHMT-like"/>
    <property type="match status" value="1"/>
</dbReference>
<evidence type="ECO:0000256" key="6">
    <source>
        <dbReference type="ARBA" id="ARBA00056497"/>
    </source>
</evidence>
<evidence type="ECO:0000256" key="7">
    <source>
        <dbReference type="HAMAP-Rule" id="MF_00156"/>
    </source>
</evidence>
<feature type="binding site" evidence="7 9">
    <location>
        <position position="118"/>
    </location>
    <ligand>
        <name>3-methyl-2-oxobutanoate</name>
        <dbReference type="ChEBI" id="CHEBI:11851"/>
    </ligand>
</feature>